<organism evidence="1 2">
    <name type="scientific">Rhypophila decipiens</name>
    <dbReference type="NCBI Taxonomy" id="261697"/>
    <lineage>
        <taxon>Eukaryota</taxon>
        <taxon>Fungi</taxon>
        <taxon>Dikarya</taxon>
        <taxon>Ascomycota</taxon>
        <taxon>Pezizomycotina</taxon>
        <taxon>Sordariomycetes</taxon>
        <taxon>Sordariomycetidae</taxon>
        <taxon>Sordariales</taxon>
        <taxon>Naviculisporaceae</taxon>
        <taxon>Rhypophila</taxon>
    </lineage>
</organism>
<comment type="caution">
    <text evidence="1">The sequence shown here is derived from an EMBL/GenBank/DDBJ whole genome shotgun (WGS) entry which is preliminary data.</text>
</comment>
<dbReference type="AlphaFoldDB" id="A0AAN7B5Q9"/>
<accession>A0AAN7B5Q9</accession>
<proteinExistence type="predicted"/>
<evidence type="ECO:0000313" key="1">
    <source>
        <dbReference type="EMBL" id="KAK4211883.1"/>
    </source>
</evidence>
<reference evidence="1" key="1">
    <citation type="journal article" date="2023" name="Mol. Phylogenet. Evol.">
        <title>Genome-scale phylogeny and comparative genomics of the fungal order Sordariales.</title>
        <authorList>
            <person name="Hensen N."/>
            <person name="Bonometti L."/>
            <person name="Westerberg I."/>
            <person name="Brannstrom I.O."/>
            <person name="Guillou S."/>
            <person name="Cros-Aarteil S."/>
            <person name="Calhoun S."/>
            <person name="Haridas S."/>
            <person name="Kuo A."/>
            <person name="Mondo S."/>
            <person name="Pangilinan J."/>
            <person name="Riley R."/>
            <person name="LaButti K."/>
            <person name="Andreopoulos B."/>
            <person name="Lipzen A."/>
            <person name="Chen C."/>
            <person name="Yan M."/>
            <person name="Daum C."/>
            <person name="Ng V."/>
            <person name="Clum A."/>
            <person name="Steindorff A."/>
            <person name="Ohm R.A."/>
            <person name="Martin F."/>
            <person name="Silar P."/>
            <person name="Natvig D.O."/>
            <person name="Lalanne C."/>
            <person name="Gautier V."/>
            <person name="Ament-Velasquez S.L."/>
            <person name="Kruys A."/>
            <person name="Hutchinson M.I."/>
            <person name="Powell A.J."/>
            <person name="Barry K."/>
            <person name="Miller A.N."/>
            <person name="Grigoriev I.V."/>
            <person name="Debuchy R."/>
            <person name="Gladieux P."/>
            <person name="Hiltunen Thoren M."/>
            <person name="Johannesson H."/>
        </authorList>
    </citation>
    <scope>NUCLEOTIDE SEQUENCE</scope>
    <source>
        <strain evidence="1">PSN293</strain>
    </source>
</reference>
<protein>
    <submittedName>
        <fullName evidence="1">Uncharacterized protein</fullName>
    </submittedName>
</protein>
<feature type="non-terminal residue" evidence="1">
    <location>
        <position position="1"/>
    </location>
</feature>
<keyword evidence="2" id="KW-1185">Reference proteome</keyword>
<evidence type="ECO:0000313" key="2">
    <source>
        <dbReference type="Proteomes" id="UP001301769"/>
    </source>
</evidence>
<gene>
    <name evidence="1" type="ORF">QBC37DRAFT_289272</name>
</gene>
<dbReference type="EMBL" id="MU858139">
    <property type="protein sequence ID" value="KAK4211883.1"/>
    <property type="molecule type" value="Genomic_DNA"/>
</dbReference>
<sequence>TVWIEGLRPNITLRDLLDSIANFGRIFTSNVSNSHSQPGRPRPTAGTHLVFFTVAGARRFWRHDVRDHAFLVQGNQARVIAQNVRPRFSRMVIIGGPGDIVNAWFLSRKLWHVGFFFHTDEVLESRDGVEHDSGRIEYALGHSGKVVYHRVHGDEFCGRVRVRYGHDPCADPEGRLPAFDQPLETVQSVPCRTWTG</sequence>
<name>A0AAN7B5Q9_9PEZI</name>
<dbReference type="Proteomes" id="UP001301769">
    <property type="component" value="Unassembled WGS sequence"/>
</dbReference>
<reference evidence="1" key="2">
    <citation type="submission" date="2023-05" db="EMBL/GenBank/DDBJ databases">
        <authorList>
            <consortium name="Lawrence Berkeley National Laboratory"/>
            <person name="Steindorff A."/>
            <person name="Hensen N."/>
            <person name="Bonometti L."/>
            <person name="Westerberg I."/>
            <person name="Brannstrom I.O."/>
            <person name="Guillou S."/>
            <person name="Cros-Aarteil S."/>
            <person name="Calhoun S."/>
            <person name="Haridas S."/>
            <person name="Kuo A."/>
            <person name="Mondo S."/>
            <person name="Pangilinan J."/>
            <person name="Riley R."/>
            <person name="Labutti K."/>
            <person name="Andreopoulos B."/>
            <person name="Lipzen A."/>
            <person name="Chen C."/>
            <person name="Yanf M."/>
            <person name="Daum C."/>
            <person name="Ng V."/>
            <person name="Clum A."/>
            <person name="Ohm R."/>
            <person name="Martin F."/>
            <person name="Silar P."/>
            <person name="Natvig D."/>
            <person name="Lalanne C."/>
            <person name="Gautier V."/>
            <person name="Ament-Velasquez S.L."/>
            <person name="Kruys A."/>
            <person name="Hutchinson M.I."/>
            <person name="Powell A.J."/>
            <person name="Barry K."/>
            <person name="Miller A.N."/>
            <person name="Grigoriev I.V."/>
            <person name="Debuchy R."/>
            <person name="Gladieux P."/>
            <person name="Thoren M.H."/>
            <person name="Johannesson H."/>
        </authorList>
    </citation>
    <scope>NUCLEOTIDE SEQUENCE</scope>
    <source>
        <strain evidence="1">PSN293</strain>
    </source>
</reference>